<dbReference type="Pfam" id="PF13843">
    <property type="entry name" value="DDE_Tnp_1_7"/>
    <property type="match status" value="1"/>
</dbReference>
<dbReference type="InterPro" id="IPR029526">
    <property type="entry name" value="PGBD"/>
</dbReference>
<name>A0A8X6KQW5_TRICU</name>
<dbReference type="OrthoDB" id="6152074at2759"/>
<evidence type="ECO:0000313" key="2">
    <source>
        <dbReference type="EMBL" id="GFQ83390.1"/>
    </source>
</evidence>
<organism evidence="2 3">
    <name type="scientific">Trichonephila clavata</name>
    <name type="common">Joro spider</name>
    <name type="synonym">Nephila clavata</name>
    <dbReference type="NCBI Taxonomy" id="2740835"/>
    <lineage>
        <taxon>Eukaryota</taxon>
        <taxon>Metazoa</taxon>
        <taxon>Ecdysozoa</taxon>
        <taxon>Arthropoda</taxon>
        <taxon>Chelicerata</taxon>
        <taxon>Arachnida</taxon>
        <taxon>Araneae</taxon>
        <taxon>Araneomorphae</taxon>
        <taxon>Entelegynae</taxon>
        <taxon>Araneoidea</taxon>
        <taxon>Nephilidae</taxon>
        <taxon>Trichonephila</taxon>
    </lineage>
</organism>
<dbReference type="Proteomes" id="UP000887116">
    <property type="component" value="Unassembled WGS sequence"/>
</dbReference>
<dbReference type="PANTHER" id="PTHR46599">
    <property type="entry name" value="PIGGYBAC TRANSPOSABLE ELEMENT-DERIVED PROTEIN 4"/>
    <property type="match status" value="1"/>
</dbReference>
<keyword evidence="3" id="KW-1185">Reference proteome</keyword>
<accession>A0A8X6KQW5</accession>
<feature type="domain" description="PiggyBac transposable element-derived protein" evidence="1">
    <location>
        <begin position="2"/>
        <end position="68"/>
    </location>
</feature>
<dbReference type="EMBL" id="BMAO01012710">
    <property type="protein sequence ID" value="GFQ83390.1"/>
    <property type="molecule type" value="Genomic_DNA"/>
</dbReference>
<dbReference type="PANTHER" id="PTHR46599:SF3">
    <property type="entry name" value="PIGGYBAC TRANSPOSABLE ELEMENT-DERIVED PROTEIN 4"/>
    <property type="match status" value="1"/>
</dbReference>
<sequence>MMLSNCHEDKYAKVNRTMKVGSKEKVECPVTIEFYNKIMGGVDLADQMANVYELDRKSCKWWKKYFFACC</sequence>
<gene>
    <name evidence="2" type="primary">X975_25666</name>
    <name evidence="2" type="ORF">TNCT_269701</name>
</gene>
<proteinExistence type="predicted"/>
<evidence type="ECO:0000259" key="1">
    <source>
        <dbReference type="Pfam" id="PF13843"/>
    </source>
</evidence>
<protein>
    <submittedName>
        <fullName evidence="2">Rho guanine nucleotide exchange factor 10-like protein</fullName>
    </submittedName>
</protein>
<comment type="caution">
    <text evidence="2">The sequence shown here is derived from an EMBL/GenBank/DDBJ whole genome shotgun (WGS) entry which is preliminary data.</text>
</comment>
<evidence type="ECO:0000313" key="3">
    <source>
        <dbReference type="Proteomes" id="UP000887116"/>
    </source>
</evidence>
<dbReference type="AlphaFoldDB" id="A0A8X6KQW5"/>
<reference evidence="2" key="1">
    <citation type="submission" date="2020-07" db="EMBL/GenBank/DDBJ databases">
        <title>Multicomponent nature underlies the extraordinary mechanical properties of spider dragline silk.</title>
        <authorList>
            <person name="Kono N."/>
            <person name="Nakamura H."/>
            <person name="Mori M."/>
            <person name="Yoshida Y."/>
            <person name="Ohtoshi R."/>
            <person name="Malay A.D."/>
            <person name="Moran D.A.P."/>
            <person name="Tomita M."/>
            <person name="Numata K."/>
            <person name="Arakawa K."/>
        </authorList>
    </citation>
    <scope>NUCLEOTIDE SEQUENCE</scope>
</reference>